<accession>A9B2D1</accession>
<evidence type="ECO:0000256" key="2">
    <source>
        <dbReference type="ARBA" id="ARBA00022692"/>
    </source>
</evidence>
<evidence type="ECO:0000256" key="4">
    <source>
        <dbReference type="ARBA" id="ARBA00023136"/>
    </source>
</evidence>
<dbReference type="InterPro" id="IPR006480">
    <property type="entry name" value="Phage_holin_4_1"/>
</dbReference>
<dbReference type="BioCyc" id="HAUR316274:GHYA-1352-MONOMER"/>
<evidence type="ECO:0000256" key="5">
    <source>
        <dbReference type="SAM" id="Phobius"/>
    </source>
</evidence>
<dbReference type="Pfam" id="PF05105">
    <property type="entry name" value="Phage_holin_4_1"/>
    <property type="match status" value="1"/>
</dbReference>
<dbReference type="InParanoid" id="A9B2D1"/>
<organism evidence="6 7">
    <name type="scientific">Herpetosiphon aurantiacus (strain ATCC 23779 / DSM 785 / 114-95)</name>
    <dbReference type="NCBI Taxonomy" id="316274"/>
    <lineage>
        <taxon>Bacteria</taxon>
        <taxon>Bacillati</taxon>
        <taxon>Chloroflexota</taxon>
        <taxon>Chloroflexia</taxon>
        <taxon>Herpetosiphonales</taxon>
        <taxon>Herpetosiphonaceae</taxon>
        <taxon>Herpetosiphon</taxon>
    </lineage>
</organism>
<evidence type="ECO:0000313" key="6">
    <source>
        <dbReference type="EMBL" id="ABX03976.1"/>
    </source>
</evidence>
<reference evidence="6 7" key="1">
    <citation type="journal article" date="2011" name="Stand. Genomic Sci.">
        <title>Complete genome sequence of the filamentous gliding predatory bacterium Herpetosiphon aurantiacus type strain (114-95(T)).</title>
        <authorList>
            <person name="Kiss H."/>
            <person name="Nett M."/>
            <person name="Domin N."/>
            <person name="Martin K."/>
            <person name="Maresca J.A."/>
            <person name="Copeland A."/>
            <person name="Lapidus A."/>
            <person name="Lucas S."/>
            <person name="Berry K.W."/>
            <person name="Glavina Del Rio T."/>
            <person name="Dalin E."/>
            <person name="Tice H."/>
            <person name="Pitluck S."/>
            <person name="Richardson P."/>
            <person name="Bruce D."/>
            <person name="Goodwin L."/>
            <person name="Han C."/>
            <person name="Detter J.C."/>
            <person name="Schmutz J."/>
            <person name="Brettin T."/>
            <person name="Land M."/>
            <person name="Hauser L."/>
            <person name="Kyrpides N.C."/>
            <person name="Ivanova N."/>
            <person name="Goker M."/>
            <person name="Woyke T."/>
            <person name="Klenk H.P."/>
            <person name="Bryant D.A."/>
        </authorList>
    </citation>
    <scope>NUCLEOTIDE SEQUENCE [LARGE SCALE GENOMIC DNA]</scope>
    <source>
        <strain evidence="7">ATCC 23779 / DSM 785 / 114-95</strain>
    </source>
</reference>
<evidence type="ECO:0000313" key="7">
    <source>
        <dbReference type="Proteomes" id="UP000000787"/>
    </source>
</evidence>
<keyword evidence="3 5" id="KW-1133">Transmembrane helix</keyword>
<feature type="transmembrane region" description="Helical" evidence="5">
    <location>
        <begin position="12"/>
        <end position="36"/>
    </location>
</feature>
<protein>
    <submittedName>
        <fullName evidence="6">Toxin secretion/phage lysis holin</fullName>
    </submittedName>
</protein>
<evidence type="ECO:0000256" key="3">
    <source>
        <dbReference type="ARBA" id="ARBA00022989"/>
    </source>
</evidence>
<keyword evidence="4 5" id="KW-0472">Membrane</keyword>
<dbReference type="STRING" id="316274.Haur_1331"/>
<dbReference type="AlphaFoldDB" id="A9B2D1"/>
<dbReference type="KEGG" id="hau:Haur_1331"/>
<sequence length="142" mass="15661">MWQVVMQWFQDWFANNATIGTLLLMMFFDILTGLLLAGQNAKINSSMSGKGMRRKAMELIFVMIGAALERFIGNAPVAESIALGFCLAELLSIIENAAKLGVPIPAPLKRVMSVLAEQAKDNSQRPDLLEQGLERIEKDGHL</sequence>
<gene>
    <name evidence="6" type="ordered locus">Haur_1331</name>
</gene>
<evidence type="ECO:0000256" key="1">
    <source>
        <dbReference type="ARBA" id="ARBA00004141"/>
    </source>
</evidence>
<dbReference type="HOGENOM" id="CLU_125939_0_1_0"/>
<keyword evidence="2 5" id="KW-0812">Transmembrane</keyword>
<dbReference type="Proteomes" id="UP000000787">
    <property type="component" value="Chromosome"/>
</dbReference>
<name>A9B2D1_HERA2</name>
<keyword evidence="7" id="KW-1185">Reference proteome</keyword>
<dbReference type="GO" id="GO:0016020">
    <property type="term" value="C:membrane"/>
    <property type="evidence" value="ECO:0007669"/>
    <property type="project" value="UniProtKB-SubCell"/>
</dbReference>
<dbReference type="TCDB" id="1.E.19.1.14">
    <property type="family name" value="the clostridium difficile tcde holin (tcde holin) family"/>
</dbReference>
<dbReference type="NCBIfam" id="TIGR01593">
    <property type="entry name" value="holin_tox_secr"/>
    <property type="match status" value="1"/>
</dbReference>
<proteinExistence type="predicted"/>
<dbReference type="EMBL" id="CP000875">
    <property type="protein sequence ID" value="ABX03976.1"/>
    <property type="molecule type" value="Genomic_DNA"/>
</dbReference>
<dbReference type="eggNOG" id="COG4824">
    <property type="taxonomic scope" value="Bacteria"/>
</dbReference>
<comment type="subcellular location">
    <subcellularLocation>
        <location evidence="1">Membrane</location>
        <topology evidence="1">Multi-pass membrane protein</topology>
    </subcellularLocation>
</comment>